<dbReference type="Gene3D" id="3.40.50.980">
    <property type="match status" value="2"/>
</dbReference>
<dbReference type="Gene3D" id="3.30.559.30">
    <property type="entry name" value="Nonribosomal peptide synthetase, condensation domain"/>
    <property type="match status" value="2"/>
</dbReference>
<dbReference type="SUPFAM" id="SSF47336">
    <property type="entry name" value="ACP-like"/>
    <property type="match status" value="1"/>
</dbReference>
<name>A0A6N2ZL04_9FIRM</name>
<dbReference type="PROSITE" id="PS50075">
    <property type="entry name" value="CARRIER"/>
    <property type="match status" value="1"/>
</dbReference>
<dbReference type="Gene3D" id="2.30.38.10">
    <property type="entry name" value="Luciferase, Domain 3"/>
    <property type="match status" value="1"/>
</dbReference>
<dbReference type="InterPro" id="IPR001242">
    <property type="entry name" value="Condensation_dom"/>
</dbReference>
<dbReference type="InterPro" id="IPR009081">
    <property type="entry name" value="PP-bd_ACP"/>
</dbReference>
<dbReference type="InterPro" id="IPR000873">
    <property type="entry name" value="AMP-dep_synth/lig_dom"/>
</dbReference>
<organism evidence="3">
    <name type="scientific">Peptoniphilus gorbachii</name>
    <dbReference type="NCBI Taxonomy" id="411567"/>
    <lineage>
        <taxon>Bacteria</taxon>
        <taxon>Bacillati</taxon>
        <taxon>Bacillota</taxon>
        <taxon>Tissierellia</taxon>
        <taxon>Tissierellales</taxon>
        <taxon>Peptoniphilaceae</taxon>
        <taxon>Peptoniphilus</taxon>
    </lineage>
</organism>
<comment type="cofactor">
    <cofactor evidence="1">
        <name>pantetheine 4'-phosphate</name>
        <dbReference type="ChEBI" id="CHEBI:47942"/>
    </cofactor>
</comment>
<accession>A0A6N2ZL04</accession>
<proteinExistence type="predicted"/>
<feature type="domain" description="Carrier" evidence="2">
    <location>
        <begin position="923"/>
        <end position="997"/>
    </location>
</feature>
<dbReference type="RefSeq" id="WP_035110952.1">
    <property type="nucleotide sequence ID" value="NZ_CACRUP010000007.1"/>
</dbReference>
<dbReference type="PANTHER" id="PTHR45398:SF1">
    <property type="entry name" value="ENZYME, PUTATIVE (JCVI)-RELATED"/>
    <property type="match status" value="1"/>
</dbReference>
<dbReference type="InterPro" id="IPR045851">
    <property type="entry name" value="AMP-bd_C_sf"/>
</dbReference>
<protein>
    <submittedName>
        <fullName evidence="3">Linear gramicidin synthase subunit B</fullName>
    </submittedName>
</protein>
<dbReference type="Gene3D" id="1.10.1200.10">
    <property type="entry name" value="ACP-like"/>
    <property type="match status" value="1"/>
</dbReference>
<dbReference type="Pfam" id="PF00550">
    <property type="entry name" value="PP-binding"/>
    <property type="match status" value="1"/>
</dbReference>
<dbReference type="GO" id="GO:0003824">
    <property type="term" value="F:catalytic activity"/>
    <property type="evidence" value="ECO:0007669"/>
    <property type="project" value="InterPro"/>
</dbReference>
<gene>
    <name evidence="3" type="primary">lgrB_1</name>
    <name evidence="3" type="ORF">PGLFYP46_01052</name>
</gene>
<evidence type="ECO:0000256" key="1">
    <source>
        <dbReference type="ARBA" id="ARBA00001957"/>
    </source>
</evidence>
<dbReference type="SUPFAM" id="SSF56801">
    <property type="entry name" value="Acetyl-CoA synthetase-like"/>
    <property type="match status" value="1"/>
</dbReference>
<dbReference type="InterPro" id="IPR020845">
    <property type="entry name" value="AMP-binding_CS"/>
</dbReference>
<dbReference type="Gene3D" id="3.30.300.30">
    <property type="match status" value="1"/>
</dbReference>
<dbReference type="InterPro" id="IPR023213">
    <property type="entry name" value="CAT-like_dom_sf"/>
</dbReference>
<dbReference type="Pfam" id="PF00668">
    <property type="entry name" value="Condensation"/>
    <property type="match status" value="2"/>
</dbReference>
<evidence type="ECO:0000259" key="2">
    <source>
        <dbReference type="PROSITE" id="PS50075"/>
    </source>
</evidence>
<dbReference type="SUPFAM" id="SSF52777">
    <property type="entry name" value="CoA-dependent acyltransferases"/>
    <property type="match status" value="4"/>
</dbReference>
<dbReference type="Gene3D" id="3.30.559.10">
    <property type="entry name" value="Chloramphenicol acetyltransferase-like domain"/>
    <property type="match status" value="2"/>
</dbReference>
<dbReference type="NCBIfam" id="TIGR01733">
    <property type="entry name" value="AA-adenyl-dom"/>
    <property type="match status" value="1"/>
</dbReference>
<reference evidence="3" key="1">
    <citation type="submission" date="2019-11" db="EMBL/GenBank/DDBJ databases">
        <authorList>
            <person name="Feng L."/>
        </authorList>
    </citation>
    <scope>NUCLEOTIDE SEQUENCE</scope>
    <source>
        <strain evidence="3">PgorbachiiLFYP46</strain>
    </source>
</reference>
<dbReference type="PANTHER" id="PTHR45398">
    <property type="match status" value="1"/>
</dbReference>
<dbReference type="EMBL" id="CACRUP010000007">
    <property type="protein sequence ID" value="VYT78608.1"/>
    <property type="molecule type" value="Genomic_DNA"/>
</dbReference>
<dbReference type="Pfam" id="PF00501">
    <property type="entry name" value="AMP-binding"/>
    <property type="match status" value="1"/>
</dbReference>
<dbReference type="InterPro" id="IPR036736">
    <property type="entry name" value="ACP-like_sf"/>
</dbReference>
<dbReference type="CDD" id="cd05930">
    <property type="entry name" value="A_NRPS"/>
    <property type="match status" value="1"/>
</dbReference>
<dbReference type="GO" id="GO:0008610">
    <property type="term" value="P:lipid biosynthetic process"/>
    <property type="evidence" value="ECO:0007669"/>
    <property type="project" value="UniProtKB-ARBA"/>
</dbReference>
<evidence type="ECO:0000313" key="3">
    <source>
        <dbReference type="EMBL" id="VYT78608.1"/>
    </source>
</evidence>
<sequence>MIEVSAGQKQIWAYHKYNSGTMYNVPYVIKINQEIDIDKFREVYKKIVDRHEILRTNFIEKSNNVYQIVNKEYEPYFKYIDISSKKDKLKLLKEYANEEYSYRFNLEEDSLIRLSLVKIKSNEYYVVCIQNHIITDGWSINILKNEFKSLYNNLNINESKFQYVDYLINTKEKTYNEQIEFWKKELEGDLPILKVPESKERPKIMKYTGDSISKYMNKKLFDKIKDVSKISKTSEFNLLLSSYISFLQRYLNQEEVIVGIPVTKRDAEYMENIVGYFVNVLPIRFKYNGDSTIIDLGQEVQYKVLKAIDNRNVDIEYIAESLKISRTSNINPIYQTVFSLEIVDENDISREILNSNYSNCDLVLQVLLKGEDIELKLEYSNEIYDKKSMIELLDNFVYWLENIFKDCKKFDHVEVVSEEEIEKQIFKWNNTVDKTKFKNVNDLLCKFINIENFNTSVVDDRRISYSQLDDLSNCVANCIINKKINPQTIIAVNMDRSIEYIVAILGILKAGCIFLPIDTNMPENRIVKIINDAGVEYLINRSTEYNILCKNILNFEEMLKYSNAPIRREVCEDDDAYIIYTSGSTGIPKGVRINHRGLCNFIISLSKKLKLNSKSKGLQMASISFDASIWEIFLILANGGELYIYDDKYYGENLVEFINDNKISHCIITPMLYSTLDFNSTESLKYIVTGGSEYIKNTTVPDDIKIINAYGPTEATICSSIYEVNNKNDSVVPIGKPIDNVKILILGESNKLLPVGIPGEIYIGGINVSPGYINNEELNSTVFIKNPYSNDIESIYKTGDIGKYLSDGNIVYCGRKDNQVKIRGFRIELGEIEKFTKGLEEVDNCIVVNKNKGMNNTLNLYYSGRISIEDLKISLQNNLPYYMIPNKILKIKEFPLNSSGKVDKSALEKLDYIDVSKYKQPNEEISTNESILIDILKKILGENEIQTSDNFFELGGDSITAIKFVSAARDRGINIRTSDVFEFQSVRNISKNISTETSKKEIYKIKKNSKLAPIQEWFFKQNFPNKNHWNQSMAWEINENIDIKIVKKVIEHIYSIHDNFKVSFNIVNKNWSCNVINENKNIFVFEDLSHCKDFDTRVLEIENHLQRSLKIDEGILSAISIIKIEENKYRLFWCIHHLIVDGVSWRILTDELIKYYIEFKNNKKISQKAINSYQEWVYSLDAYKENINTEIIDYWIEVEKDLNLQSYGLDKSLSLNKNDKIIYKIFDVETTERFISKIKKYHSYKVEIVLLSIFIEVICDIVRKDEIYILMEGHGREDFEKNIDTSNTTGWFTSMYPVKLKKTGNINLTIKKTDIIMKNIPNKGFDYQFIKKNNSLKDMISFNYLGMFNNSNEINYLKTVTSKSDNVSKDNNNVNILDCVFSIEDSQLKLYLFNSKDYEIDLLEISNQIENKMLFYCNNKIDCNVSKSLLDEKFDEIIDLINE</sequence>
<dbReference type="InterPro" id="IPR010071">
    <property type="entry name" value="AA_adenyl_dom"/>
</dbReference>
<dbReference type="PROSITE" id="PS00455">
    <property type="entry name" value="AMP_BINDING"/>
    <property type="match status" value="1"/>
</dbReference>